<sequence length="171" mass="17988">GDKALALIFGTFAATTAAQQLTFNVGAINVPEGCHVNYEALLTTTDHTYWGVTRNIVAGEALSRGEVVYQKAADSEWWLAKGDAYVTVSGVLCLVVADIADTATGIGLIVGGFRDDTVDYTAADEMWVSKATGGLIVDTQPGAAAFLRLVGHAENADTIFFNGLNTTIVEI</sequence>
<accession>X1BLV9</accession>
<dbReference type="EMBL" id="BART01011435">
    <property type="protein sequence ID" value="GAG85053.1"/>
    <property type="molecule type" value="Genomic_DNA"/>
</dbReference>
<dbReference type="AlphaFoldDB" id="X1BLV9"/>
<organism evidence="1">
    <name type="scientific">marine sediment metagenome</name>
    <dbReference type="NCBI Taxonomy" id="412755"/>
    <lineage>
        <taxon>unclassified sequences</taxon>
        <taxon>metagenomes</taxon>
        <taxon>ecological metagenomes</taxon>
    </lineage>
</organism>
<feature type="non-terminal residue" evidence="1">
    <location>
        <position position="1"/>
    </location>
</feature>
<comment type="caution">
    <text evidence="1">The sequence shown here is derived from an EMBL/GenBank/DDBJ whole genome shotgun (WGS) entry which is preliminary data.</text>
</comment>
<evidence type="ECO:0000313" key="1">
    <source>
        <dbReference type="EMBL" id="GAG85053.1"/>
    </source>
</evidence>
<protein>
    <submittedName>
        <fullName evidence="1">Uncharacterized protein</fullName>
    </submittedName>
</protein>
<proteinExistence type="predicted"/>
<gene>
    <name evidence="1" type="ORF">S01H4_24366</name>
</gene>
<reference evidence="1" key="1">
    <citation type="journal article" date="2014" name="Front. Microbiol.">
        <title>High frequency of phylogenetically diverse reductive dehalogenase-homologous genes in deep subseafloor sedimentary metagenomes.</title>
        <authorList>
            <person name="Kawai M."/>
            <person name="Futagami T."/>
            <person name="Toyoda A."/>
            <person name="Takaki Y."/>
            <person name="Nishi S."/>
            <person name="Hori S."/>
            <person name="Arai W."/>
            <person name="Tsubouchi T."/>
            <person name="Morono Y."/>
            <person name="Uchiyama I."/>
            <person name="Ito T."/>
            <person name="Fujiyama A."/>
            <person name="Inagaki F."/>
            <person name="Takami H."/>
        </authorList>
    </citation>
    <scope>NUCLEOTIDE SEQUENCE</scope>
    <source>
        <strain evidence="1">Expedition CK06-06</strain>
    </source>
</reference>
<name>X1BLV9_9ZZZZ</name>